<keyword evidence="1" id="KW-0472">Membrane</keyword>
<organism evidence="2 3">
    <name type="scientific">[Eubacterium] siraeum CAG:80</name>
    <dbReference type="NCBI Taxonomy" id="1263080"/>
    <lineage>
        <taxon>Bacteria</taxon>
        <taxon>Bacillati</taxon>
        <taxon>Bacillota</taxon>
        <taxon>Clostridia</taxon>
        <taxon>Eubacteriales</taxon>
        <taxon>Oscillospiraceae</taxon>
        <taxon>Oscillospiraceae incertae sedis</taxon>
    </lineage>
</organism>
<protein>
    <recommendedName>
        <fullName evidence="4">DUF4190 domain-containing protein</fullName>
    </recommendedName>
</protein>
<evidence type="ECO:0000256" key="1">
    <source>
        <dbReference type="SAM" id="Phobius"/>
    </source>
</evidence>
<dbReference type="AlphaFoldDB" id="R6RYH4"/>
<evidence type="ECO:0000313" key="3">
    <source>
        <dbReference type="Proteomes" id="UP000018142"/>
    </source>
</evidence>
<feature type="transmembrane region" description="Helical" evidence="1">
    <location>
        <begin position="7"/>
        <end position="24"/>
    </location>
</feature>
<gene>
    <name evidence="2" type="ORF">BN788_00296</name>
</gene>
<keyword evidence="1" id="KW-1133">Transmembrane helix</keyword>
<accession>R6RYH4</accession>
<proteinExistence type="predicted"/>
<reference evidence="2" key="1">
    <citation type="submission" date="2012-11" db="EMBL/GenBank/DDBJ databases">
        <title>Dependencies among metagenomic species, viruses, plasmids and units of genetic variation.</title>
        <authorList>
            <person name="Nielsen H.B."/>
            <person name="Almeida M."/>
            <person name="Juncker A.S."/>
            <person name="Rasmussen S."/>
            <person name="Li J."/>
            <person name="Sunagawa S."/>
            <person name="Plichta D."/>
            <person name="Gautier L."/>
            <person name="Le Chatelier E."/>
            <person name="Peletier E."/>
            <person name="Bonde I."/>
            <person name="Nielsen T."/>
            <person name="Manichanh C."/>
            <person name="Arumugam M."/>
            <person name="Batto J."/>
            <person name="Santos M.B.Q.D."/>
            <person name="Blom N."/>
            <person name="Borruel N."/>
            <person name="Burgdorf K.S."/>
            <person name="Boumezbeur F."/>
            <person name="Casellas F."/>
            <person name="Dore J."/>
            <person name="Guarner F."/>
            <person name="Hansen T."/>
            <person name="Hildebrand F."/>
            <person name="Kaas R.S."/>
            <person name="Kennedy S."/>
            <person name="Kristiansen K."/>
            <person name="Kultima J.R."/>
            <person name="Leonard P."/>
            <person name="Levenez F."/>
            <person name="Lund O."/>
            <person name="Moumen B."/>
            <person name="Le Paslier D."/>
            <person name="Pons N."/>
            <person name="Pedersen O."/>
            <person name="Prifti E."/>
            <person name="Qin J."/>
            <person name="Raes J."/>
            <person name="Tap J."/>
            <person name="Tims S."/>
            <person name="Ussery D.W."/>
            <person name="Yamada T."/>
            <person name="MetaHit consortium"/>
            <person name="Renault P."/>
            <person name="Sicheritz-Ponten T."/>
            <person name="Bork P."/>
            <person name="Wang J."/>
            <person name="Brunak S."/>
            <person name="Ehrlich S.D."/>
        </authorList>
    </citation>
    <scope>NUCLEOTIDE SEQUENCE [LARGE SCALE GENOMIC DNA]</scope>
</reference>
<evidence type="ECO:0000313" key="2">
    <source>
        <dbReference type="EMBL" id="CDC48091.1"/>
    </source>
</evidence>
<evidence type="ECO:0008006" key="4">
    <source>
        <dbReference type="Google" id="ProtNLM"/>
    </source>
</evidence>
<feature type="transmembrane region" description="Helical" evidence="1">
    <location>
        <begin position="30"/>
        <end position="49"/>
    </location>
</feature>
<keyword evidence="1" id="KW-0812">Transmembrane</keyword>
<dbReference type="Proteomes" id="UP000018142">
    <property type="component" value="Unassembled WGS sequence"/>
</dbReference>
<comment type="caution">
    <text evidence="2">The sequence shown here is derived from an EMBL/GenBank/DDBJ whole genome shotgun (WGS) entry which is preliminary data.</text>
</comment>
<feature type="transmembrane region" description="Helical" evidence="1">
    <location>
        <begin position="61"/>
        <end position="82"/>
    </location>
</feature>
<sequence length="116" mass="11636">MQNNNTISIVALICGILGVLALFFSSMPLITWLLFLAAIAGVVLGAIGMTQSKGALGKASGMAIAGLILGIVGVCFGFIGVLCASCVCTVAGPMGCMNPGYADLVGAASQLSKYFN</sequence>
<dbReference type="EMBL" id="CBFJ010000158">
    <property type="protein sequence ID" value="CDC48091.1"/>
    <property type="molecule type" value="Genomic_DNA"/>
</dbReference>
<name>R6RYH4_9FIRM</name>